<keyword evidence="1" id="KW-0472">Membrane</keyword>
<evidence type="ECO:0000256" key="1">
    <source>
        <dbReference type="SAM" id="Phobius"/>
    </source>
</evidence>
<dbReference type="GeneID" id="57692776"/>
<evidence type="ECO:0000313" key="2">
    <source>
        <dbReference type="EMBL" id="NJI02126.1"/>
    </source>
</evidence>
<feature type="transmembrane region" description="Helical" evidence="1">
    <location>
        <begin position="89"/>
        <end position="111"/>
    </location>
</feature>
<dbReference type="AlphaFoldDB" id="A0AAW9YST5"/>
<evidence type="ECO:0000313" key="3">
    <source>
        <dbReference type="Proteomes" id="UP000646308"/>
    </source>
</evidence>
<proteinExistence type="predicted"/>
<organism evidence="2 3">
    <name type="scientific">Staphylococcus agnetis</name>
    <dbReference type="NCBI Taxonomy" id="985762"/>
    <lineage>
        <taxon>Bacteria</taxon>
        <taxon>Bacillati</taxon>
        <taxon>Bacillota</taxon>
        <taxon>Bacilli</taxon>
        <taxon>Bacillales</taxon>
        <taxon>Staphylococcaceae</taxon>
        <taxon>Staphylococcus</taxon>
    </lineage>
</organism>
<feature type="transmembrane region" description="Helical" evidence="1">
    <location>
        <begin position="57"/>
        <end position="77"/>
    </location>
</feature>
<dbReference type="EMBL" id="WMFL01000060">
    <property type="protein sequence ID" value="NJI02126.1"/>
    <property type="molecule type" value="Genomic_DNA"/>
</dbReference>
<dbReference type="Proteomes" id="UP000646308">
    <property type="component" value="Unassembled WGS sequence"/>
</dbReference>
<sequence length="266" mass="29200">MVSDERKLRKLLLFGSIVNVICILLYTYIAATLPSISKHSDIGPLTLFGYALSDPHISIYIILTLYICMVALGIIYFKFGLSKPFVGIVYLILGVLVLYYSPIAGFCWIYVGARLISTKVLNALTVTSTIFIGIILLAWLFLGLPIVFILGIHDALQGGALEPSLFMIFSSANSAGGASIVFLILLVLLMSFIGAIYAFICTGMVHQNTQKCHDSLKFLCVATMTLSYSAALFNIAAILFTSLVIERRNQETKELTNAYEKISNPE</sequence>
<keyword evidence="1" id="KW-1133">Transmembrane helix</keyword>
<feature type="transmembrane region" description="Helical" evidence="1">
    <location>
        <begin position="225"/>
        <end position="245"/>
    </location>
</feature>
<name>A0AAW9YST5_9STAP</name>
<comment type="caution">
    <text evidence="2">The sequence shown here is derived from an EMBL/GenBank/DDBJ whole genome shotgun (WGS) entry which is preliminary data.</text>
</comment>
<protein>
    <submittedName>
        <fullName evidence="2">Uncharacterized protein</fullName>
    </submittedName>
</protein>
<gene>
    <name evidence="2" type="ORF">GLV84_04535</name>
</gene>
<feature type="transmembrane region" description="Helical" evidence="1">
    <location>
        <begin position="131"/>
        <end position="156"/>
    </location>
</feature>
<keyword evidence="1" id="KW-0812">Transmembrane</keyword>
<dbReference type="RefSeq" id="WP_107378677.1">
    <property type="nucleotide sequence ID" value="NZ_CP045927.1"/>
</dbReference>
<feature type="transmembrane region" description="Helical" evidence="1">
    <location>
        <begin position="177"/>
        <end position="205"/>
    </location>
</feature>
<accession>A0AAW9YST5</accession>
<reference evidence="2" key="1">
    <citation type="submission" date="2019-11" db="EMBL/GenBank/DDBJ databases">
        <title>Whole genome comparisons of Staphylococcus agnetis isolates from cattle and chickens.</title>
        <authorList>
            <person name="Rhoads D."/>
            <person name="Shwani A."/>
            <person name="Adkins P."/>
            <person name="Calcutt M."/>
            <person name="Middleton J."/>
        </authorList>
    </citation>
    <scope>NUCLEOTIDE SEQUENCE</scope>
    <source>
        <strain evidence="2">1387</strain>
    </source>
</reference>
<feature type="transmembrane region" description="Helical" evidence="1">
    <location>
        <begin position="12"/>
        <end position="37"/>
    </location>
</feature>